<proteinExistence type="predicted"/>
<dbReference type="PANTHER" id="PTHR21286">
    <property type="entry name" value="NUCLEAR PORE COMPLEX PROTEIN NUP160"/>
    <property type="match status" value="1"/>
</dbReference>
<evidence type="ECO:0000256" key="4">
    <source>
        <dbReference type="SAM" id="MobiDB-lite"/>
    </source>
</evidence>
<comment type="caution">
    <text evidence="8">The sequence shown here is derived from an EMBL/GenBank/DDBJ whole genome shotgun (WGS) entry which is preliminary data.</text>
</comment>
<dbReference type="AlphaFoldDB" id="A0A9W8Z0V4"/>
<dbReference type="OrthoDB" id="67716at2759"/>
<dbReference type="Proteomes" id="UP001140453">
    <property type="component" value="Unassembled WGS sequence"/>
</dbReference>
<dbReference type="GO" id="GO:0017056">
    <property type="term" value="F:structural constituent of nuclear pore"/>
    <property type="evidence" value="ECO:0007669"/>
    <property type="project" value="TreeGrafter"/>
</dbReference>
<feature type="domain" description="Nucleoporin Nup120 helical" evidence="6">
    <location>
        <begin position="620"/>
        <end position="753"/>
    </location>
</feature>
<feature type="domain" description="Nucleoporin Nup120/160 beta-propeller" evidence="5">
    <location>
        <begin position="76"/>
        <end position="579"/>
    </location>
</feature>
<dbReference type="SUPFAM" id="SSF50998">
    <property type="entry name" value="Quinoprotein alcohol dehydrogenase-like"/>
    <property type="match status" value="1"/>
</dbReference>
<organism evidence="8 9">
    <name type="scientific">Gnomoniopsis smithogilvyi</name>
    <dbReference type="NCBI Taxonomy" id="1191159"/>
    <lineage>
        <taxon>Eukaryota</taxon>
        <taxon>Fungi</taxon>
        <taxon>Dikarya</taxon>
        <taxon>Ascomycota</taxon>
        <taxon>Pezizomycotina</taxon>
        <taxon>Sordariomycetes</taxon>
        <taxon>Sordariomycetidae</taxon>
        <taxon>Diaporthales</taxon>
        <taxon>Gnomoniaceae</taxon>
        <taxon>Gnomoniopsis</taxon>
    </lineage>
</organism>
<comment type="subcellular location">
    <subcellularLocation>
        <location evidence="1">Nucleus</location>
    </subcellularLocation>
</comment>
<dbReference type="InterPro" id="IPR059141">
    <property type="entry name" value="Beta-prop_Nup120_160"/>
</dbReference>
<dbReference type="Pfam" id="PF11715">
    <property type="entry name" value="Beta-prop_Nup120_160"/>
    <property type="match status" value="1"/>
</dbReference>
<feature type="compositionally biased region" description="Basic and acidic residues" evidence="4">
    <location>
        <begin position="36"/>
        <end position="53"/>
    </location>
</feature>
<evidence type="ECO:0000313" key="9">
    <source>
        <dbReference type="Proteomes" id="UP001140453"/>
    </source>
</evidence>
<keyword evidence="9" id="KW-1185">Reference proteome</keyword>
<evidence type="ECO:0000256" key="1">
    <source>
        <dbReference type="ARBA" id="ARBA00004123"/>
    </source>
</evidence>
<sequence length="1177" mass="132164">MDPEQPRIAHKETRVNLEPASAASLVHIRLPAPSTRSRDRRLNGADRSGDEERVYRSKNLATAADIYHRKHHQSPRSFLWRVLEDDHVLSLRAADICKRPNADDANLILHIRFPNPIRPSCIALADPAEHDALSVFVLDQSNHLYTITLRPDHFRKRSATENGLGDACKSHLASTFSFKHPHRLVAIDAYHVVVTFHDGGIIRFDRNKSDASGQMWKETNFSEQTWAKGLRSLVPFSFQGGQTVKHGKANMELTAATSAIADSMGFEDAQFLFTVCLDHRLRIWNVRTGAILCTTDLLGVERKPEEIGKWVIDPSLDNLVRTIGRVDGKRTVVVYSPITNEFKLWKVEAKETDDSTIFVHDVFKDHKVRLEPPMPSSGDAWTLADFGVAQPNSATIHLWVLWKNNLTYRVQQLEFDSSDPQKAVEQWKKGWSSVHIDNTSPHADAANAGDPTDSTEKWLEVIFYPGRFTRATLEAALSMYERGLGSKETSAKNGKGLVESICSVLGSTATLDKLTAGEMDYEQYRSHSEVQWRRFHRLVLELDKRRGEALSLALDHNSGVAWILCADLVAIVHQCSDFEQICHNPNVEEDNQNISMLISAGLGLVENFADSIMQQSNAALRMELFEESTKTDMDRIQRFFDESGSWRGISEEDAAQVVYALGTDFRIVTPELYRELIDLFETNEDGGGREDPHPLTEFGRKLVVKSVQETASLQRQILLSQLLLLVHMEFEYDDENEASALHSRFDIGHVYRQVIEALRRLELVRWLVRTQISVPLLKSERSSGSPTTSKKPDETRTITAFEAFTSHLLGLGDVEGEPLASSLTEVVVDICAPNSGIELSPVLIQCSLLKRDRPDLALELSPFCNQDPFSVYIQGRVSLSLKDYTSAALHFKKAAVGMSVPLSQADLRTGGLLDEMEKNLLNSGLDNYYAHIVSLYDRHKAFSYVIEFARLSLQFAHRNKAMRLEMSSRLFTASTSISRFEMAHATLLSMSDRALQHSCLRKLVERMCETAQTSELIALPFSGLQQEVDEILETKCKATTDVTRGTPYHKILYSWRITHNDYRGAAAVLHDRLQKLRQAGEGDNPSGVDALDTSVTRQFLMLINALSCVDPKQAWITVEEVPNAGVDNVPAKGPVRKVVTLAELRRQYQAELDRIAAIQNNQFGLAAEGDDVMVIDD</sequence>
<evidence type="ECO:0000313" key="8">
    <source>
        <dbReference type="EMBL" id="KAJ4396806.1"/>
    </source>
</evidence>
<name>A0A9W8Z0V4_9PEZI</name>
<reference evidence="8" key="1">
    <citation type="submission" date="2022-10" db="EMBL/GenBank/DDBJ databases">
        <title>Tapping the CABI collections for fungal endophytes: first genome assemblies for Collariella, Neodidymelliopsis, Ascochyta clinopodiicola, Didymella pomorum, Didymosphaeria variabile, Neocosmospora piperis and Neocucurbitaria cava.</title>
        <authorList>
            <person name="Hill R."/>
        </authorList>
    </citation>
    <scope>NUCLEOTIDE SEQUENCE</scope>
    <source>
        <strain evidence="8">IMI 355082</strain>
    </source>
</reference>
<dbReference type="InterPro" id="IPR048884">
    <property type="entry name" value="Nup120_helical"/>
</dbReference>
<keyword evidence="2" id="KW-0813">Transport</keyword>
<protein>
    <submittedName>
        <fullName evidence="8">Uncharacterized protein</fullName>
    </submittedName>
</protein>
<dbReference type="GO" id="GO:0005643">
    <property type="term" value="C:nuclear pore"/>
    <property type="evidence" value="ECO:0007669"/>
    <property type="project" value="UniProtKB-ARBA"/>
</dbReference>
<dbReference type="PANTHER" id="PTHR21286:SF0">
    <property type="entry name" value="NUCLEAR PORE COMPLEX PROTEIN NUP160"/>
    <property type="match status" value="1"/>
</dbReference>
<evidence type="ECO:0000256" key="3">
    <source>
        <dbReference type="ARBA" id="ARBA00023242"/>
    </source>
</evidence>
<dbReference type="Pfam" id="PF21486">
    <property type="entry name" value="NUP120_helical"/>
    <property type="match status" value="1"/>
</dbReference>
<evidence type="ECO:0000259" key="6">
    <source>
        <dbReference type="Pfam" id="PF21486"/>
    </source>
</evidence>
<dbReference type="EMBL" id="JAPEVB010000001">
    <property type="protein sequence ID" value="KAJ4396806.1"/>
    <property type="molecule type" value="Genomic_DNA"/>
</dbReference>
<evidence type="ECO:0000256" key="2">
    <source>
        <dbReference type="ARBA" id="ARBA00022448"/>
    </source>
</evidence>
<feature type="domain" description="Nucleoporin nup120-like HEAT repeat" evidence="7">
    <location>
        <begin position="844"/>
        <end position="1009"/>
    </location>
</feature>
<evidence type="ECO:0000259" key="7">
    <source>
        <dbReference type="Pfam" id="PF23300"/>
    </source>
</evidence>
<gene>
    <name evidence="8" type="ORF">N0V93_001028</name>
</gene>
<dbReference type="Pfam" id="PF23300">
    <property type="entry name" value="HEAT_Nup120"/>
    <property type="match status" value="1"/>
</dbReference>
<dbReference type="InterPro" id="IPR056548">
    <property type="entry name" value="HEAT_Nup120"/>
</dbReference>
<dbReference type="InterPro" id="IPR021717">
    <property type="entry name" value="Nucleoporin_Nup160"/>
</dbReference>
<feature type="region of interest" description="Disordered" evidence="4">
    <location>
        <begin position="33"/>
        <end position="53"/>
    </location>
</feature>
<dbReference type="InterPro" id="IPR011047">
    <property type="entry name" value="Quinoprotein_ADH-like_sf"/>
</dbReference>
<accession>A0A9W8Z0V4</accession>
<evidence type="ECO:0000259" key="5">
    <source>
        <dbReference type="Pfam" id="PF11715"/>
    </source>
</evidence>
<keyword evidence="3" id="KW-0539">Nucleus</keyword>